<evidence type="ECO:0000256" key="1">
    <source>
        <dbReference type="SAM" id="Coils"/>
    </source>
</evidence>
<accession>A0AAV2AU85</accession>
<sequence>MDFNEKIEDISIDDLVSTSEDEELSEDTKALIESNEKQIISCQKNCEVMCESKDDSKSEDDDTEPEEDDDTEPEDQESNLHTDRSVTSEGDKCLSFSADQSKLEDSYSGLSSQYHDDDDDILREMKLNHEKEILSYKQNIDELQSKLISKIEEAKDLNLKNSELQKKYEQLEVKKNEWINKMSEEFAAQKKCQLFLESGAIEEIKHLRLQVKSLEGENSLLKTEVKDLTSKNSELQKKHEQLQVEKNEWLNKMSEEFATLKKCQLFLESGAVEEINHLRLQVKRLEREGSLLKRASFIDGYVICFPGSLFQICC</sequence>
<evidence type="ECO:0000256" key="2">
    <source>
        <dbReference type="SAM" id="MobiDB-lite"/>
    </source>
</evidence>
<feature type="region of interest" description="Disordered" evidence="2">
    <location>
        <begin position="50"/>
        <end position="91"/>
    </location>
</feature>
<evidence type="ECO:0000313" key="4">
    <source>
        <dbReference type="Proteomes" id="UP001497382"/>
    </source>
</evidence>
<organism evidence="3 4">
    <name type="scientific">Larinioides sclopetarius</name>
    <dbReference type="NCBI Taxonomy" id="280406"/>
    <lineage>
        <taxon>Eukaryota</taxon>
        <taxon>Metazoa</taxon>
        <taxon>Ecdysozoa</taxon>
        <taxon>Arthropoda</taxon>
        <taxon>Chelicerata</taxon>
        <taxon>Arachnida</taxon>
        <taxon>Araneae</taxon>
        <taxon>Araneomorphae</taxon>
        <taxon>Entelegynae</taxon>
        <taxon>Araneoidea</taxon>
        <taxon>Araneidae</taxon>
        <taxon>Larinioides</taxon>
    </lineage>
</organism>
<comment type="caution">
    <text evidence="3">The sequence shown here is derived from an EMBL/GenBank/DDBJ whole genome shotgun (WGS) entry which is preliminary data.</text>
</comment>
<dbReference type="AlphaFoldDB" id="A0AAV2AU85"/>
<feature type="compositionally biased region" description="Acidic residues" evidence="2">
    <location>
        <begin position="57"/>
        <end position="77"/>
    </location>
</feature>
<evidence type="ECO:0000313" key="3">
    <source>
        <dbReference type="EMBL" id="CAL1287608.1"/>
    </source>
</evidence>
<keyword evidence="1" id="KW-0175">Coiled coil</keyword>
<dbReference type="Gene3D" id="1.20.5.340">
    <property type="match status" value="1"/>
</dbReference>
<name>A0AAV2AU85_9ARAC</name>
<proteinExistence type="predicted"/>
<feature type="coiled-coil region" evidence="1">
    <location>
        <begin position="126"/>
        <end position="295"/>
    </location>
</feature>
<dbReference type="Proteomes" id="UP001497382">
    <property type="component" value="Unassembled WGS sequence"/>
</dbReference>
<dbReference type="EMBL" id="CAXIEN010000220">
    <property type="protein sequence ID" value="CAL1287608.1"/>
    <property type="molecule type" value="Genomic_DNA"/>
</dbReference>
<gene>
    <name evidence="3" type="ORF">LARSCL_LOCUS14916</name>
</gene>
<reference evidence="3 4" key="1">
    <citation type="submission" date="2024-04" db="EMBL/GenBank/DDBJ databases">
        <authorList>
            <person name="Rising A."/>
            <person name="Reimegard J."/>
            <person name="Sonavane S."/>
            <person name="Akerstrom W."/>
            <person name="Nylinder S."/>
            <person name="Hedman E."/>
            <person name="Kallberg Y."/>
        </authorList>
    </citation>
    <scope>NUCLEOTIDE SEQUENCE [LARGE SCALE GENOMIC DNA]</scope>
</reference>
<feature type="compositionally biased region" description="Basic and acidic residues" evidence="2">
    <location>
        <begin position="78"/>
        <end position="91"/>
    </location>
</feature>
<keyword evidence="4" id="KW-1185">Reference proteome</keyword>
<feature type="region of interest" description="Disordered" evidence="2">
    <location>
        <begin position="1"/>
        <end position="28"/>
    </location>
</feature>
<protein>
    <submittedName>
        <fullName evidence="3">Uncharacterized protein</fullName>
    </submittedName>
</protein>